<evidence type="ECO:0000313" key="2">
    <source>
        <dbReference type="EMBL" id="OOK66417.1"/>
    </source>
</evidence>
<reference evidence="2 3" key="1">
    <citation type="submission" date="2017-02" db="EMBL/GenBank/DDBJ databases">
        <title>Complete genome sequences of Mycobacterium kansasii strains isolated from rhesus macaques.</title>
        <authorList>
            <person name="Panda A."/>
            <person name="Nagaraj S."/>
            <person name="Zhao X."/>
            <person name="Tettelin H."/>
            <person name="Detolla L.J."/>
        </authorList>
    </citation>
    <scope>NUCLEOTIDE SEQUENCE [LARGE SCALE GENOMIC DNA]</scope>
    <source>
        <strain evidence="2 3">11-3813</strain>
    </source>
</reference>
<protein>
    <submittedName>
        <fullName evidence="2">Conserved membrane domain protein</fullName>
    </submittedName>
</protein>
<dbReference type="AlphaFoldDB" id="A0A1V3WHG8"/>
<proteinExistence type="predicted"/>
<organism evidence="2 3">
    <name type="scientific">Mycobacterium kansasii</name>
    <dbReference type="NCBI Taxonomy" id="1768"/>
    <lineage>
        <taxon>Bacteria</taxon>
        <taxon>Bacillati</taxon>
        <taxon>Actinomycetota</taxon>
        <taxon>Actinomycetes</taxon>
        <taxon>Mycobacteriales</taxon>
        <taxon>Mycobacteriaceae</taxon>
        <taxon>Mycobacterium</taxon>
    </lineage>
</organism>
<dbReference type="EMBL" id="MVBM01000009">
    <property type="protein sequence ID" value="OOK66417.1"/>
    <property type="molecule type" value="Genomic_DNA"/>
</dbReference>
<feature type="region of interest" description="Disordered" evidence="1">
    <location>
        <begin position="122"/>
        <end position="143"/>
    </location>
</feature>
<evidence type="ECO:0000313" key="3">
    <source>
        <dbReference type="Proteomes" id="UP000189229"/>
    </source>
</evidence>
<dbReference type="Proteomes" id="UP000189229">
    <property type="component" value="Unassembled WGS sequence"/>
</dbReference>
<sequence length="143" mass="16081">MLVIPTIVALALLGLRDKTIFLAARGEHYWLKLFVFFFPFTDQIAAFKLIMLALWWGAATSKLNHHFPYVVSVMTSNNALLRSRLFNWLKHLLYLDPVNDLRPSWLPKLMAHVGGPPRNSWSPGCWSSSPTAIPGDGSSSGSW</sequence>
<dbReference type="InterPro" id="IPR021941">
    <property type="entry name" value="DUF3556_TM"/>
</dbReference>
<name>A0A1V3WHG8_MYCKA</name>
<dbReference type="Pfam" id="PF12077">
    <property type="entry name" value="DUF3556"/>
    <property type="match status" value="1"/>
</dbReference>
<comment type="caution">
    <text evidence="2">The sequence shown here is derived from an EMBL/GenBank/DDBJ whole genome shotgun (WGS) entry which is preliminary data.</text>
</comment>
<accession>A0A1V3WHG8</accession>
<evidence type="ECO:0000256" key="1">
    <source>
        <dbReference type="SAM" id="MobiDB-lite"/>
    </source>
</evidence>
<gene>
    <name evidence="2" type="ORF">BZL30_8486</name>
</gene>